<dbReference type="RefSeq" id="WP_167928011.1">
    <property type="nucleotide sequence ID" value="NZ_JAATVY010000025.1"/>
</dbReference>
<gene>
    <name evidence="8" type="ORF">HC031_25795</name>
</gene>
<keyword evidence="9" id="KW-1185">Reference proteome</keyword>
<evidence type="ECO:0000313" key="9">
    <source>
        <dbReference type="Proteomes" id="UP000722989"/>
    </source>
</evidence>
<sequence length="428" mass="44378">MTDVVQEADTAGNRNGVRLRSAFLVSSAGDWIYRFAVPTLILTITGSAMSTAIAYVIEFIPYIVVGLFAGVVADRVNRRRVLIACDVTSFVIALAIAGFAALEHPPVAALYGCAFLLACVRPFYFPAFQGFLVDVTPERKLSRINAWTQTIDSTLGFLGPIIGTALIAELGVPLAALVNALSFALSALLIYQISYVVAGAGATGEGQLGAALAGVGRDFVAGLHTVWRIRPIWWGTLLMAAANLAGYVVEGNLVYLLLTAERLPKIALGLVFSAHGLGAVAGAVLAPRLIDRYPTGRLLAAGMGLSAVAMALPAVIPHYGAIIVGWGIEGIATSVIVVSWFTARQKIVAADMIGRVVSVSRAVAYVAIPLGAVLGGALAAQTSPVRLLFLCAALLQAAVFVGTAVSPVGRIDSAVPAPASDPHSPALP</sequence>
<dbReference type="CDD" id="cd06173">
    <property type="entry name" value="MFS_MefA_like"/>
    <property type="match status" value="1"/>
</dbReference>
<keyword evidence="3 6" id="KW-0812">Transmembrane</keyword>
<feature type="domain" description="Major facilitator superfamily (MFS) profile" evidence="7">
    <location>
        <begin position="172"/>
        <end position="428"/>
    </location>
</feature>
<feature type="transmembrane region" description="Helical" evidence="6">
    <location>
        <begin position="81"/>
        <end position="102"/>
    </location>
</feature>
<feature type="transmembrane region" description="Helical" evidence="6">
    <location>
        <begin position="146"/>
        <end position="168"/>
    </location>
</feature>
<dbReference type="EMBL" id="JAATVY010000025">
    <property type="protein sequence ID" value="NJC73104.1"/>
    <property type="molecule type" value="Genomic_DNA"/>
</dbReference>
<feature type="transmembrane region" description="Helical" evidence="6">
    <location>
        <begin position="266"/>
        <end position="286"/>
    </location>
</feature>
<organism evidence="8 9">
    <name type="scientific">Planosporangium thailandense</name>
    <dbReference type="NCBI Taxonomy" id="765197"/>
    <lineage>
        <taxon>Bacteria</taxon>
        <taxon>Bacillati</taxon>
        <taxon>Actinomycetota</taxon>
        <taxon>Actinomycetes</taxon>
        <taxon>Micromonosporales</taxon>
        <taxon>Micromonosporaceae</taxon>
        <taxon>Planosporangium</taxon>
    </lineage>
</organism>
<evidence type="ECO:0000256" key="5">
    <source>
        <dbReference type="ARBA" id="ARBA00023136"/>
    </source>
</evidence>
<dbReference type="PANTHER" id="PTHR23513">
    <property type="entry name" value="INTEGRAL MEMBRANE EFFLUX PROTEIN-RELATED"/>
    <property type="match status" value="1"/>
</dbReference>
<evidence type="ECO:0000313" key="8">
    <source>
        <dbReference type="EMBL" id="NJC73104.1"/>
    </source>
</evidence>
<comment type="subcellular location">
    <subcellularLocation>
        <location evidence="1">Cell membrane</location>
        <topology evidence="1">Multi-pass membrane protein</topology>
    </subcellularLocation>
</comment>
<feature type="transmembrane region" description="Helical" evidence="6">
    <location>
        <begin position="322"/>
        <end position="341"/>
    </location>
</feature>
<feature type="transmembrane region" description="Helical" evidence="6">
    <location>
        <begin position="237"/>
        <end position="260"/>
    </location>
</feature>
<proteinExistence type="predicted"/>
<feature type="transmembrane region" description="Helical" evidence="6">
    <location>
        <begin position="40"/>
        <end position="69"/>
    </location>
</feature>
<feature type="transmembrane region" description="Helical" evidence="6">
    <location>
        <begin position="174"/>
        <end position="198"/>
    </location>
</feature>
<dbReference type="InterPro" id="IPR020846">
    <property type="entry name" value="MFS_dom"/>
</dbReference>
<dbReference type="Pfam" id="PF07690">
    <property type="entry name" value="MFS_1"/>
    <property type="match status" value="2"/>
</dbReference>
<evidence type="ECO:0000256" key="4">
    <source>
        <dbReference type="ARBA" id="ARBA00022989"/>
    </source>
</evidence>
<evidence type="ECO:0000256" key="2">
    <source>
        <dbReference type="ARBA" id="ARBA00022475"/>
    </source>
</evidence>
<feature type="transmembrane region" description="Helical" evidence="6">
    <location>
        <begin position="387"/>
        <end position="405"/>
    </location>
</feature>
<dbReference type="InterPro" id="IPR011701">
    <property type="entry name" value="MFS"/>
</dbReference>
<dbReference type="Proteomes" id="UP000722989">
    <property type="component" value="Unassembled WGS sequence"/>
</dbReference>
<accession>A0ABX0Y726</accession>
<keyword evidence="5 6" id="KW-0472">Membrane</keyword>
<dbReference type="PROSITE" id="PS50850">
    <property type="entry name" value="MFS"/>
    <property type="match status" value="1"/>
</dbReference>
<name>A0ABX0Y726_9ACTN</name>
<dbReference type="InterPro" id="IPR036259">
    <property type="entry name" value="MFS_trans_sf"/>
</dbReference>
<dbReference type="PANTHER" id="PTHR23513:SF6">
    <property type="entry name" value="MAJOR FACILITATOR SUPERFAMILY ASSOCIATED DOMAIN-CONTAINING PROTEIN"/>
    <property type="match status" value="1"/>
</dbReference>
<keyword evidence="2" id="KW-1003">Cell membrane</keyword>
<feature type="transmembrane region" description="Helical" evidence="6">
    <location>
        <begin position="298"/>
        <end position="316"/>
    </location>
</feature>
<comment type="caution">
    <text evidence="8">The sequence shown here is derived from an EMBL/GenBank/DDBJ whole genome shotgun (WGS) entry which is preliminary data.</text>
</comment>
<dbReference type="SUPFAM" id="SSF103473">
    <property type="entry name" value="MFS general substrate transporter"/>
    <property type="match status" value="1"/>
</dbReference>
<evidence type="ECO:0000259" key="7">
    <source>
        <dbReference type="PROSITE" id="PS50850"/>
    </source>
</evidence>
<evidence type="ECO:0000256" key="6">
    <source>
        <dbReference type="SAM" id="Phobius"/>
    </source>
</evidence>
<dbReference type="Gene3D" id="1.20.1250.20">
    <property type="entry name" value="MFS general substrate transporter like domains"/>
    <property type="match status" value="2"/>
</dbReference>
<keyword evidence="4 6" id="KW-1133">Transmembrane helix</keyword>
<protein>
    <submittedName>
        <fullName evidence="8">MFS transporter</fullName>
    </submittedName>
</protein>
<reference evidence="8 9" key="1">
    <citation type="submission" date="2020-03" db="EMBL/GenBank/DDBJ databases">
        <title>WGS of the type strain of Planosporangium spp.</title>
        <authorList>
            <person name="Thawai C."/>
        </authorList>
    </citation>
    <scope>NUCLEOTIDE SEQUENCE [LARGE SCALE GENOMIC DNA]</scope>
    <source>
        <strain evidence="8 9">TBRC 5610</strain>
    </source>
</reference>
<evidence type="ECO:0000256" key="1">
    <source>
        <dbReference type="ARBA" id="ARBA00004651"/>
    </source>
</evidence>
<evidence type="ECO:0000256" key="3">
    <source>
        <dbReference type="ARBA" id="ARBA00022692"/>
    </source>
</evidence>
<feature type="transmembrane region" description="Helical" evidence="6">
    <location>
        <begin position="362"/>
        <end position="381"/>
    </location>
</feature>